<sequence length="40" mass="4300">MAVFRVLYGPHGVMPVKTPVLLGDHLSGILAVSLMLPIEQ</sequence>
<dbReference type="Proteomes" id="UP000038204">
    <property type="component" value="Unassembled WGS sequence"/>
</dbReference>
<name>A0A0T9QZ52_9GAMM</name>
<protein>
    <submittedName>
        <fullName evidence="1">Uncharacterized protein</fullName>
    </submittedName>
</protein>
<evidence type="ECO:0000313" key="2">
    <source>
        <dbReference type="Proteomes" id="UP000038204"/>
    </source>
</evidence>
<organism evidence="1 2">
    <name type="scientific">Yersinia similis</name>
    <dbReference type="NCBI Taxonomy" id="367190"/>
    <lineage>
        <taxon>Bacteria</taxon>
        <taxon>Pseudomonadati</taxon>
        <taxon>Pseudomonadota</taxon>
        <taxon>Gammaproteobacteria</taxon>
        <taxon>Enterobacterales</taxon>
        <taxon>Yersiniaceae</taxon>
        <taxon>Yersinia</taxon>
    </lineage>
</organism>
<evidence type="ECO:0000313" key="1">
    <source>
        <dbReference type="EMBL" id="CNI36103.1"/>
    </source>
</evidence>
<accession>A0A0T9QZ52</accession>
<dbReference type="AlphaFoldDB" id="A0A0T9QZ52"/>
<dbReference type="EMBL" id="CQBK01000025">
    <property type="protein sequence ID" value="CNI36103.1"/>
    <property type="molecule type" value="Genomic_DNA"/>
</dbReference>
<reference evidence="1 2" key="1">
    <citation type="submission" date="2015-03" db="EMBL/GenBank/DDBJ databases">
        <authorList>
            <person name="Murphy D."/>
        </authorList>
    </citation>
    <scope>NUCLEOTIDE SEQUENCE [LARGE SCALE GENOMIC DNA]</scope>
    <source>
        <strain evidence="1 2">Y233</strain>
    </source>
</reference>
<proteinExistence type="predicted"/>
<gene>
    <name evidence="1" type="ORF">ERS008667_03167</name>
</gene>